<organism evidence="14 15">
    <name type="scientific">Luteimonas terrae</name>
    <dbReference type="NCBI Taxonomy" id="1530191"/>
    <lineage>
        <taxon>Bacteria</taxon>
        <taxon>Pseudomonadati</taxon>
        <taxon>Pseudomonadota</taxon>
        <taxon>Gammaproteobacteria</taxon>
        <taxon>Lysobacterales</taxon>
        <taxon>Lysobacteraceae</taxon>
        <taxon>Luteimonas</taxon>
    </lineage>
</organism>
<evidence type="ECO:0000313" key="15">
    <source>
        <dbReference type="Proteomes" id="UP000295543"/>
    </source>
</evidence>
<proteinExistence type="inferred from homology"/>
<gene>
    <name evidence="14" type="primary">folK</name>
    <name evidence="14" type="ORF">E2F49_00990</name>
</gene>
<dbReference type="PROSITE" id="PS00794">
    <property type="entry name" value="HPPK"/>
    <property type="match status" value="1"/>
</dbReference>
<sequence>MSVRAYIGLGGNLGDVPQVLREAAERLAVLPHTTGMRLSSLYCTPAWGRTDQPDFVNAVAVLDTTLAPMDLLDALLGIELGFGRRRTDDAGDHWGPRTLDLDLLLYGDAVITLPGLTVPHPRLHQRAFALVPLLELDADIVIPRRGAASDALAAVDRAGIEALG</sequence>
<dbReference type="InterPro" id="IPR035907">
    <property type="entry name" value="Hppk_sf"/>
</dbReference>
<evidence type="ECO:0000256" key="1">
    <source>
        <dbReference type="ARBA" id="ARBA00005051"/>
    </source>
</evidence>
<comment type="function">
    <text evidence="10">Catalyzes the transfer of pyrophosphate from adenosine triphosphate (ATP) to 6-hydroxymethyl-7,8-dihydropterin, an enzymatic step in folate biosynthesis pathway.</text>
</comment>
<accession>A0A4R5UC75</accession>
<dbReference type="GO" id="GO:0016301">
    <property type="term" value="F:kinase activity"/>
    <property type="evidence" value="ECO:0007669"/>
    <property type="project" value="UniProtKB-KW"/>
</dbReference>
<dbReference type="GO" id="GO:0003848">
    <property type="term" value="F:2-amino-4-hydroxy-6-hydroxymethyldihydropteridine diphosphokinase activity"/>
    <property type="evidence" value="ECO:0007669"/>
    <property type="project" value="UniProtKB-EC"/>
</dbReference>
<keyword evidence="6" id="KW-0547">Nucleotide-binding</keyword>
<keyword evidence="9" id="KW-0289">Folate biosynthesis</keyword>
<dbReference type="UniPathway" id="UPA00077">
    <property type="reaction ID" value="UER00155"/>
</dbReference>
<evidence type="ECO:0000256" key="7">
    <source>
        <dbReference type="ARBA" id="ARBA00022777"/>
    </source>
</evidence>
<evidence type="ECO:0000256" key="5">
    <source>
        <dbReference type="ARBA" id="ARBA00022679"/>
    </source>
</evidence>
<dbReference type="EC" id="2.7.6.3" evidence="3"/>
<evidence type="ECO:0000256" key="6">
    <source>
        <dbReference type="ARBA" id="ARBA00022741"/>
    </source>
</evidence>
<keyword evidence="8" id="KW-0067">ATP-binding</keyword>
<comment type="pathway">
    <text evidence="1">Cofactor biosynthesis; tetrahydrofolate biosynthesis; 2-amino-4-hydroxy-6-hydroxymethyl-7,8-dihydropteridine diphosphate from 7,8-dihydroneopterin triphosphate: step 4/4.</text>
</comment>
<dbReference type="EMBL" id="SMTG01000002">
    <property type="protein sequence ID" value="TDK32681.1"/>
    <property type="molecule type" value="Genomic_DNA"/>
</dbReference>
<feature type="domain" description="7,8-dihydro-6-hydroxymethylpterin-pyrophosphokinase" evidence="13">
    <location>
        <begin position="93"/>
        <end position="104"/>
    </location>
</feature>
<comment type="similarity">
    <text evidence="2">Belongs to the HPPK family.</text>
</comment>
<evidence type="ECO:0000313" key="14">
    <source>
        <dbReference type="EMBL" id="TDK32681.1"/>
    </source>
</evidence>
<evidence type="ECO:0000256" key="4">
    <source>
        <dbReference type="ARBA" id="ARBA00016218"/>
    </source>
</evidence>
<keyword evidence="15" id="KW-1185">Reference proteome</keyword>
<dbReference type="InterPro" id="IPR000550">
    <property type="entry name" value="Hppk"/>
</dbReference>
<keyword evidence="5 14" id="KW-0808">Transferase</keyword>
<evidence type="ECO:0000256" key="12">
    <source>
        <dbReference type="ARBA" id="ARBA00033413"/>
    </source>
</evidence>
<evidence type="ECO:0000256" key="8">
    <source>
        <dbReference type="ARBA" id="ARBA00022840"/>
    </source>
</evidence>
<dbReference type="GO" id="GO:0046654">
    <property type="term" value="P:tetrahydrofolate biosynthetic process"/>
    <property type="evidence" value="ECO:0007669"/>
    <property type="project" value="UniProtKB-UniPathway"/>
</dbReference>
<dbReference type="NCBIfam" id="TIGR01498">
    <property type="entry name" value="folK"/>
    <property type="match status" value="1"/>
</dbReference>
<dbReference type="RefSeq" id="WP_133392242.1">
    <property type="nucleotide sequence ID" value="NZ_SMTG01000002.1"/>
</dbReference>
<dbReference type="CDD" id="cd00483">
    <property type="entry name" value="HPPK"/>
    <property type="match status" value="1"/>
</dbReference>
<evidence type="ECO:0000256" key="2">
    <source>
        <dbReference type="ARBA" id="ARBA00005810"/>
    </source>
</evidence>
<keyword evidence="7 14" id="KW-0418">Kinase</keyword>
<comment type="caution">
    <text evidence="14">The sequence shown here is derived from an EMBL/GenBank/DDBJ whole genome shotgun (WGS) entry which is preliminary data.</text>
</comment>
<dbReference type="Proteomes" id="UP000295543">
    <property type="component" value="Unassembled WGS sequence"/>
</dbReference>
<dbReference type="PANTHER" id="PTHR43071">
    <property type="entry name" value="2-AMINO-4-HYDROXY-6-HYDROXYMETHYLDIHYDROPTERIDINE PYROPHOSPHOKINASE"/>
    <property type="match status" value="1"/>
</dbReference>
<dbReference type="Gene3D" id="3.30.70.560">
    <property type="entry name" value="7,8-Dihydro-6-hydroxymethylpterin-pyrophosphokinase HPPK"/>
    <property type="match status" value="1"/>
</dbReference>
<protein>
    <recommendedName>
        <fullName evidence="4">2-amino-4-hydroxy-6-hydroxymethyldihydropteridine pyrophosphokinase</fullName>
        <ecNumber evidence="3">2.7.6.3</ecNumber>
    </recommendedName>
    <alternativeName>
        <fullName evidence="11">6-hydroxymethyl-7,8-dihydropterin pyrophosphokinase</fullName>
    </alternativeName>
    <alternativeName>
        <fullName evidence="12">7,8-dihydro-6-hydroxymethylpterin-pyrophosphokinase</fullName>
    </alternativeName>
</protein>
<dbReference type="SUPFAM" id="SSF55083">
    <property type="entry name" value="6-hydroxymethyl-7,8-dihydropterin pyrophosphokinase, HPPK"/>
    <property type="match status" value="1"/>
</dbReference>
<reference evidence="14 15" key="1">
    <citation type="submission" date="2019-03" db="EMBL/GenBank/DDBJ databases">
        <title>Luteimonas zhaokaii sp.nov., isolated from the rectal contents of Plateau pika in Yushu, Qinghai Province, China.</title>
        <authorList>
            <person name="Zhang G."/>
        </authorList>
    </citation>
    <scope>NUCLEOTIDE SEQUENCE [LARGE SCALE GENOMIC DNA]</scope>
    <source>
        <strain evidence="14 15">THG-MD21</strain>
    </source>
</reference>
<dbReference type="AlphaFoldDB" id="A0A4R5UC75"/>
<dbReference type="OrthoDB" id="9808041at2"/>
<evidence type="ECO:0000256" key="10">
    <source>
        <dbReference type="ARBA" id="ARBA00029409"/>
    </source>
</evidence>
<dbReference type="PANTHER" id="PTHR43071:SF1">
    <property type="entry name" value="2-AMINO-4-HYDROXY-6-HYDROXYMETHYLDIHYDROPTERIDINE PYROPHOSPHOKINASE"/>
    <property type="match status" value="1"/>
</dbReference>
<dbReference type="Pfam" id="PF01288">
    <property type="entry name" value="HPPK"/>
    <property type="match status" value="1"/>
</dbReference>
<name>A0A4R5UC75_9GAMM</name>
<evidence type="ECO:0000256" key="3">
    <source>
        <dbReference type="ARBA" id="ARBA00013253"/>
    </source>
</evidence>
<evidence type="ECO:0000256" key="11">
    <source>
        <dbReference type="ARBA" id="ARBA00029766"/>
    </source>
</evidence>
<dbReference type="GO" id="GO:0005524">
    <property type="term" value="F:ATP binding"/>
    <property type="evidence" value="ECO:0007669"/>
    <property type="project" value="UniProtKB-KW"/>
</dbReference>
<dbReference type="GO" id="GO:0046656">
    <property type="term" value="P:folic acid biosynthetic process"/>
    <property type="evidence" value="ECO:0007669"/>
    <property type="project" value="UniProtKB-KW"/>
</dbReference>
<evidence type="ECO:0000259" key="13">
    <source>
        <dbReference type="PROSITE" id="PS00794"/>
    </source>
</evidence>
<evidence type="ECO:0000256" key="9">
    <source>
        <dbReference type="ARBA" id="ARBA00022909"/>
    </source>
</evidence>